<keyword evidence="2" id="KW-1133">Transmembrane helix</keyword>
<dbReference type="Proteomes" id="UP000646827">
    <property type="component" value="Unassembled WGS sequence"/>
</dbReference>
<keyword evidence="4" id="KW-1185">Reference proteome</keyword>
<organism evidence="3 4">
    <name type="scientific">Circinella minor</name>
    <dbReference type="NCBI Taxonomy" id="1195481"/>
    <lineage>
        <taxon>Eukaryota</taxon>
        <taxon>Fungi</taxon>
        <taxon>Fungi incertae sedis</taxon>
        <taxon>Mucoromycota</taxon>
        <taxon>Mucoromycotina</taxon>
        <taxon>Mucoromycetes</taxon>
        <taxon>Mucorales</taxon>
        <taxon>Lichtheimiaceae</taxon>
        <taxon>Circinella</taxon>
    </lineage>
</organism>
<gene>
    <name evidence="3" type="ORF">INT45_005237</name>
</gene>
<protein>
    <submittedName>
        <fullName evidence="3">Uncharacterized protein</fullName>
    </submittedName>
</protein>
<dbReference type="InterPro" id="IPR035213">
    <property type="entry name" value="DUF5321"/>
</dbReference>
<feature type="region of interest" description="Disordered" evidence="1">
    <location>
        <begin position="133"/>
        <end position="182"/>
    </location>
</feature>
<evidence type="ECO:0000256" key="1">
    <source>
        <dbReference type="SAM" id="MobiDB-lite"/>
    </source>
</evidence>
<dbReference type="EMBL" id="JAEPRB010000109">
    <property type="protein sequence ID" value="KAG2221432.1"/>
    <property type="molecule type" value="Genomic_DNA"/>
</dbReference>
<dbReference type="AlphaFoldDB" id="A0A8H7S220"/>
<accession>A0A8H7S220</accession>
<feature type="compositionally biased region" description="Low complexity" evidence="1">
    <location>
        <begin position="140"/>
        <end position="149"/>
    </location>
</feature>
<evidence type="ECO:0000313" key="3">
    <source>
        <dbReference type="EMBL" id="KAG2221432.1"/>
    </source>
</evidence>
<dbReference type="OrthoDB" id="2253354at2759"/>
<sequence length="182" mass="21206">MTTQLNSRNKANGTRWASTTAGESNAGREAHFGSGNISSLAYHFKRQRHLPYFLEYLMWVVFGSEALQLIWLKMERKEYEEKTEHKIRLLKEIVERIEKGQEFNDDFREEIRMVLLNGGRPQHDENDEEIDDDYLDKLIASSEASQQQSTTPAPNAPKSEESEQLNWPPIREEGGEKKKFFL</sequence>
<reference evidence="3 4" key="1">
    <citation type="submission" date="2020-12" db="EMBL/GenBank/DDBJ databases">
        <title>Metabolic potential, ecology and presence of endohyphal bacteria is reflected in genomic diversity of Mucoromycotina.</title>
        <authorList>
            <person name="Muszewska A."/>
            <person name="Okrasinska A."/>
            <person name="Steczkiewicz K."/>
            <person name="Drgas O."/>
            <person name="Orlowska M."/>
            <person name="Perlinska-Lenart U."/>
            <person name="Aleksandrzak-Piekarczyk T."/>
            <person name="Szatraj K."/>
            <person name="Zielenkiewicz U."/>
            <person name="Pilsyk S."/>
            <person name="Malc E."/>
            <person name="Mieczkowski P."/>
            <person name="Kruszewska J.S."/>
            <person name="Biernat P."/>
            <person name="Pawlowska J."/>
        </authorList>
    </citation>
    <scope>NUCLEOTIDE SEQUENCE [LARGE SCALE GENOMIC DNA]</scope>
    <source>
        <strain evidence="3 4">CBS 142.35</strain>
    </source>
</reference>
<comment type="caution">
    <text evidence="3">The sequence shown here is derived from an EMBL/GenBank/DDBJ whole genome shotgun (WGS) entry which is preliminary data.</text>
</comment>
<feature type="compositionally biased region" description="Basic and acidic residues" evidence="1">
    <location>
        <begin position="170"/>
        <end position="182"/>
    </location>
</feature>
<proteinExistence type="predicted"/>
<name>A0A8H7S220_9FUNG</name>
<feature type="compositionally biased region" description="Polar residues" evidence="1">
    <location>
        <begin position="1"/>
        <end position="23"/>
    </location>
</feature>
<dbReference type="Pfam" id="PF17254">
    <property type="entry name" value="DUF5321"/>
    <property type="match status" value="1"/>
</dbReference>
<keyword evidence="2" id="KW-0472">Membrane</keyword>
<feature type="transmembrane region" description="Helical" evidence="2">
    <location>
        <begin position="53"/>
        <end position="72"/>
    </location>
</feature>
<keyword evidence="2" id="KW-0812">Transmembrane</keyword>
<evidence type="ECO:0000313" key="4">
    <source>
        <dbReference type="Proteomes" id="UP000646827"/>
    </source>
</evidence>
<evidence type="ECO:0000256" key="2">
    <source>
        <dbReference type="SAM" id="Phobius"/>
    </source>
</evidence>
<feature type="region of interest" description="Disordered" evidence="1">
    <location>
        <begin position="1"/>
        <end position="30"/>
    </location>
</feature>